<organism evidence="1 2">
    <name type="scientific">Idiomarina aquatica</name>
    <dbReference type="NCBI Taxonomy" id="1327752"/>
    <lineage>
        <taxon>Bacteria</taxon>
        <taxon>Pseudomonadati</taxon>
        <taxon>Pseudomonadota</taxon>
        <taxon>Gammaproteobacteria</taxon>
        <taxon>Alteromonadales</taxon>
        <taxon>Idiomarinaceae</taxon>
        <taxon>Idiomarina</taxon>
    </lineage>
</organism>
<dbReference type="RefSeq" id="WP_208107629.1">
    <property type="nucleotide sequence ID" value="NZ_SNXI01000013.1"/>
</dbReference>
<sequence>MSDSHSTFIERFWEVIFQFLAKLSVFSVVRKVVNRFLPKRHQHLFVECWALGHLLL</sequence>
<dbReference type="AlphaFoldDB" id="A0A4R6P0R3"/>
<dbReference type="Proteomes" id="UP000295531">
    <property type="component" value="Unassembled WGS sequence"/>
</dbReference>
<dbReference type="EMBL" id="SNXI01000013">
    <property type="protein sequence ID" value="TDP31248.1"/>
    <property type="molecule type" value="Genomic_DNA"/>
</dbReference>
<reference evidence="1 2" key="1">
    <citation type="submission" date="2019-03" db="EMBL/GenBank/DDBJ databases">
        <title>Freshwater and sediment microbial communities from various areas in North America, analyzing microbe dynamics in response to fracking.</title>
        <authorList>
            <person name="Lamendella R."/>
        </authorList>
    </citation>
    <scope>NUCLEOTIDE SEQUENCE [LARGE SCALE GENOMIC DNA]</scope>
    <source>
        <strain evidence="1 2">18_TX</strain>
    </source>
</reference>
<keyword evidence="2" id="KW-1185">Reference proteome</keyword>
<comment type="caution">
    <text evidence="1">The sequence shown here is derived from an EMBL/GenBank/DDBJ whole genome shotgun (WGS) entry which is preliminary data.</text>
</comment>
<accession>A0A4R6P0R3</accession>
<evidence type="ECO:0000313" key="2">
    <source>
        <dbReference type="Proteomes" id="UP000295531"/>
    </source>
</evidence>
<evidence type="ECO:0000313" key="1">
    <source>
        <dbReference type="EMBL" id="TDP31248.1"/>
    </source>
</evidence>
<proteinExistence type="predicted"/>
<protein>
    <submittedName>
        <fullName evidence="1">Uncharacterized protein</fullName>
    </submittedName>
</protein>
<name>A0A4R6P0R3_9GAMM</name>
<gene>
    <name evidence="1" type="ORF">DEU29_11317</name>
</gene>